<evidence type="ECO:0000313" key="2">
    <source>
        <dbReference type="Proteomes" id="UP001565243"/>
    </source>
</evidence>
<gene>
    <name evidence="1" type="ORF">AB6T85_16945</name>
</gene>
<name>A0ABV4EAZ2_9GAMM</name>
<dbReference type="RefSeq" id="WP_253458441.1">
    <property type="nucleotide sequence ID" value="NZ_JBGFFX010000011.1"/>
</dbReference>
<organism evidence="1 2">
    <name type="scientific">Erwinia aeris</name>
    <dbReference type="NCBI Taxonomy" id="3239803"/>
    <lineage>
        <taxon>Bacteria</taxon>
        <taxon>Pseudomonadati</taxon>
        <taxon>Pseudomonadota</taxon>
        <taxon>Gammaproteobacteria</taxon>
        <taxon>Enterobacterales</taxon>
        <taxon>Erwiniaceae</taxon>
        <taxon>Erwinia</taxon>
    </lineage>
</organism>
<comment type="caution">
    <text evidence="1">The sequence shown here is derived from an EMBL/GenBank/DDBJ whole genome shotgun (WGS) entry which is preliminary data.</text>
</comment>
<dbReference type="EMBL" id="JBGFFX010000011">
    <property type="protein sequence ID" value="MEY8772092.1"/>
    <property type="molecule type" value="Genomic_DNA"/>
</dbReference>
<protein>
    <submittedName>
        <fullName evidence="1">Uncharacterized protein</fullName>
    </submittedName>
</protein>
<keyword evidence="2" id="KW-1185">Reference proteome</keyword>
<dbReference type="Proteomes" id="UP001565243">
    <property type="component" value="Unassembled WGS sequence"/>
</dbReference>
<proteinExistence type="predicted"/>
<sequence length="88" mass="9286">MREISHNEVQMVSGAGLTDVITGLNSAMENVSTKLQTTVDAISTTTDSWSIKKLTHQAIGLSRTYAKLSFLSNILTGLTTPADSSSAA</sequence>
<evidence type="ECO:0000313" key="1">
    <source>
        <dbReference type="EMBL" id="MEY8772092.1"/>
    </source>
</evidence>
<accession>A0ABV4EAZ2</accession>
<reference evidence="1 2" key="1">
    <citation type="submission" date="2024-07" db="EMBL/GenBank/DDBJ databases">
        <authorList>
            <person name="Hebao G."/>
        </authorList>
    </citation>
    <scope>NUCLEOTIDE SEQUENCE [LARGE SCALE GENOMIC DNA]</scope>
    <source>
        <strain evidence="1 2">ACCC 02193</strain>
    </source>
</reference>